<evidence type="ECO:0000313" key="1">
    <source>
        <dbReference type="EMBL" id="EFR02277.1"/>
    </source>
</evidence>
<name>E4UVF0_ARTGP</name>
<protein>
    <submittedName>
        <fullName evidence="1">Uncharacterized protein</fullName>
    </submittedName>
</protein>
<dbReference type="GeneID" id="10027962"/>
<dbReference type="OMA" id="LEEDWLA"/>
<evidence type="ECO:0000313" key="2">
    <source>
        <dbReference type="Proteomes" id="UP000002669"/>
    </source>
</evidence>
<dbReference type="eggNOG" id="ENOG502T3PU">
    <property type="taxonomic scope" value="Eukaryota"/>
</dbReference>
<dbReference type="InParanoid" id="E4UVF0"/>
<dbReference type="Proteomes" id="UP000002669">
    <property type="component" value="Unassembled WGS sequence"/>
</dbReference>
<dbReference type="VEuPathDB" id="FungiDB:MGYG_05277"/>
<dbReference type="EMBL" id="DS989825">
    <property type="protein sequence ID" value="EFR02277.1"/>
    <property type="molecule type" value="Genomic_DNA"/>
</dbReference>
<reference evidence="2" key="1">
    <citation type="journal article" date="2012" name="MBio">
        <title>Comparative genome analysis of Trichophyton rubrum and related dermatophytes reveals candidate genes involved in infection.</title>
        <authorList>
            <person name="Martinez D.A."/>
            <person name="Oliver B.G."/>
            <person name="Graeser Y."/>
            <person name="Goldberg J.M."/>
            <person name="Li W."/>
            <person name="Martinez-Rossi N.M."/>
            <person name="Monod M."/>
            <person name="Shelest E."/>
            <person name="Barton R.C."/>
            <person name="Birch E."/>
            <person name="Brakhage A.A."/>
            <person name="Chen Z."/>
            <person name="Gurr S.J."/>
            <person name="Heiman D."/>
            <person name="Heitman J."/>
            <person name="Kosti I."/>
            <person name="Rossi A."/>
            <person name="Saif S."/>
            <person name="Samalova M."/>
            <person name="Saunders C.W."/>
            <person name="Shea T."/>
            <person name="Summerbell R.C."/>
            <person name="Xu J."/>
            <person name="Young S."/>
            <person name="Zeng Q."/>
            <person name="Birren B.W."/>
            <person name="Cuomo C.A."/>
            <person name="White T.C."/>
        </authorList>
    </citation>
    <scope>NUCLEOTIDE SEQUENCE [LARGE SCALE GENOMIC DNA]</scope>
    <source>
        <strain evidence="2">ATCC MYA-4604 / CBS 118893</strain>
    </source>
</reference>
<dbReference type="HOGENOM" id="CLU_563794_0_0_1"/>
<dbReference type="RefSeq" id="XP_003172688.1">
    <property type="nucleotide sequence ID" value="XM_003172640.1"/>
</dbReference>
<dbReference type="OrthoDB" id="10348393at2759"/>
<sequence>MILDTDLEKQALLSCDASDLQRRHSTSFLEKFKIPRAREWLSQHCVRKKCDSCQQEKEHHKETQEITQLECEKLKQYLCQRESQLRKGYELQIENLQYKWHQQQAEFERLREYVNHECQQQKECPLQNYNSLYNRVADLKNQINEHSEATEGLVAFALSRASLGPSDTQEFAVKNVAAKRFEQMCYFEEHDNEQKKGYCCRGCLDRHPSSASFSQQEFTKAPSKRYCLETQPAIQLGTLPGMSFRDVKNLVLAAGNGEDMTTFPEIVLEHRLRIFPTSEHKNITVYGFAHILFNIDYPMCPHTQIFGVLTNTLFKNSSELADGWADESYQCRVCKTHVSFEILPADTRRNNNREWCALKVRRTIGRLYSPLEEDWLAQAYAYEHPHVDDHNKLSDDWFREYWRTLSKGSPSSGRPGFDLKKCRDISYSSLHRYQSDSIFPLITDAASHEEYRVHSWVRSQSTNPKARVIKIRTCDEIVAVEEEK</sequence>
<gene>
    <name evidence="1" type="ORF">MGYG_05277</name>
</gene>
<organism evidence="2">
    <name type="scientific">Arthroderma gypseum (strain ATCC MYA-4604 / CBS 118893)</name>
    <name type="common">Microsporum gypseum</name>
    <dbReference type="NCBI Taxonomy" id="535722"/>
    <lineage>
        <taxon>Eukaryota</taxon>
        <taxon>Fungi</taxon>
        <taxon>Dikarya</taxon>
        <taxon>Ascomycota</taxon>
        <taxon>Pezizomycotina</taxon>
        <taxon>Eurotiomycetes</taxon>
        <taxon>Eurotiomycetidae</taxon>
        <taxon>Onygenales</taxon>
        <taxon>Arthrodermataceae</taxon>
        <taxon>Nannizzia</taxon>
    </lineage>
</organism>
<proteinExistence type="predicted"/>
<dbReference type="AlphaFoldDB" id="E4UVF0"/>
<keyword evidence="2" id="KW-1185">Reference proteome</keyword>
<accession>E4UVF0</accession>